<evidence type="ECO:0000256" key="1">
    <source>
        <dbReference type="SAM" id="MobiDB-lite"/>
    </source>
</evidence>
<gene>
    <name evidence="3" type="ORF">Pta02_51650</name>
</gene>
<dbReference type="EMBL" id="BOOK01000037">
    <property type="protein sequence ID" value="GII03157.1"/>
    <property type="molecule type" value="Genomic_DNA"/>
</dbReference>
<reference evidence="3" key="1">
    <citation type="submission" date="2021-01" db="EMBL/GenBank/DDBJ databases">
        <title>Whole genome shotgun sequence of Planobispora takensis NBRC 109077.</title>
        <authorList>
            <person name="Komaki H."/>
            <person name="Tamura T."/>
        </authorList>
    </citation>
    <scope>NUCLEOTIDE SEQUENCE</scope>
    <source>
        <strain evidence="3">NBRC 109077</strain>
    </source>
</reference>
<protein>
    <submittedName>
        <fullName evidence="3">Uncharacterized protein</fullName>
    </submittedName>
</protein>
<keyword evidence="4" id="KW-1185">Reference proteome</keyword>
<keyword evidence="2" id="KW-0472">Membrane</keyword>
<keyword evidence="2" id="KW-0812">Transmembrane</keyword>
<evidence type="ECO:0000313" key="3">
    <source>
        <dbReference type="EMBL" id="GII03157.1"/>
    </source>
</evidence>
<dbReference type="AlphaFoldDB" id="A0A8J3WXS7"/>
<organism evidence="3 4">
    <name type="scientific">Planobispora takensis</name>
    <dbReference type="NCBI Taxonomy" id="1367882"/>
    <lineage>
        <taxon>Bacteria</taxon>
        <taxon>Bacillati</taxon>
        <taxon>Actinomycetota</taxon>
        <taxon>Actinomycetes</taxon>
        <taxon>Streptosporangiales</taxon>
        <taxon>Streptosporangiaceae</taxon>
        <taxon>Planobispora</taxon>
    </lineage>
</organism>
<proteinExistence type="predicted"/>
<feature type="region of interest" description="Disordered" evidence="1">
    <location>
        <begin position="39"/>
        <end position="72"/>
    </location>
</feature>
<comment type="caution">
    <text evidence="3">The sequence shown here is derived from an EMBL/GenBank/DDBJ whole genome shotgun (WGS) entry which is preliminary data.</text>
</comment>
<feature type="compositionally biased region" description="Low complexity" evidence="1">
    <location>
        <begin position="39"/>
        <end position="63"/>
    </location>
</feature>
<accession>A0A8J3WXS7</accession>
<feature type="transmembrane region" description="Helical" evidence="2">
    <location>
        <begin position="15"/>
        <end position="36"/>
    </location>
</feature>
<dbReference type="Proteomes" id="UP000634476">
    <property type="component" value="Unassembled WGS sequence"/>
</dbReference>
<evidence type="ECO:0000256" key="2">
    <source>
        <dbReference type="SAM" id="Phobius"/>
    </source>
</evidence>
<name>A0A8J3WXS7_9ACTN</name>
<evidence type="ECO:0000313" key="4">
    <source>
        <dbReference type="Proteomes" id="UP000634476"/>
    </source>
</evidence>
<keyword evidence="2" id="KW-1133">Transmembrane helix</keyword>
<sequence length="249" mass="26119">MWSPYDEGPRSRRPLIIAAGGLAVLVAGGIGLAMLANSEDSPSAAAGSPTAAPTNAAAPADPGGEYGFTESRTTDPHALTLNEIFKKRKFRAGGQNYLMTVRRSDKKCKDAAVGSTLQKALTSGKCTQLLRASFKDSSGKIVGTLGVANLNTTSSAAKVVKATRGKSLDNYLKVLPGKDETTKWLGVQGEAVAGGWRHGHYAILVYFKYKDGHKPSESEAKKLNAAAFAVADATVTPALESRALTGRRP</sequence>